<dbReference type="Pfam" id="PF00704">
    <property type="entry name" value="Glyco_hydro_18"/>
    <property type="match status" value="1"/>
</dbReference>
<evidence type="ECO:0000256" key="3">
    <source>
        <dbReference type="ARBA" id="ARBA00012729"/>
    </source>
</evidence>
<dbReference type="SMART" id="SM00270">
    <property type="entry name" value="ChtBD1"/>
    <property type="match status" value="1"/>
</dbReference>
<evidence type="ECO:0000256" key="7">
    <source>
        <dbReference type="ARBA" id="ARBA00023277"/>
    </source>
</evidence>
<dbReference type="GO" id="GO:0008061">
    <property type="term" value="F:chitin binding"/>
    <property type="evidence" value="ECO:0007669"/>
    <property type="project" value="UniProtKB-UniRule"/>
</dbReference>
<accession>A0A6A6ZTD9</accession>
<feature type="domain" description="GH18" evidence="13">
    <location>
        <begin position="79"/>
        <end position="437"/>
    </location>
</feature>
<dbReference type="SMART" id="SM00636">
    <property type="entry name" value="Glyco_18"/>
    <property type="match status" value="1"/>
</dbReference>
<dbReference type="InterPro" id="IPR050314">
    <property type="entry name" value="Glycosyl_Hydrlase_18"/>
</dbReference>
<keyword evidence="6" id="KW-0146">Chitin degradation</keyword>
<evidence type="ECO:0000256" key="1">
    <source>
        <dbReference type="ARBA" id="ARBA00000822"/>
    </source>
</evidence>
<dbReference type="PROSITE" id="PS00026">
    <property type="entry name" value="CHIT_BIND_I_1"/>
    <property type="match status" value="1"/>
</dbReference>
<comment type="catalytic activity">
    <reaction evidence="1">
        <text>Random endo-hydrolysis of N-acetyl-beta-D-glucosaminide (1-&gt;4)-beta-linkages in chitin and chitodextrins.</text>
        <dbReference type="EC" id="3.2.1.14"/>
    </reaction>
</comment>
<organism evidence="14 15">
    <name type="scientific">Ophiobolus disseminans</name>
    <dbReference type="NCBI Taxonomy" id="1469910"/>
    <lineage>
        <taxon>Eukaryota</taxon>
        <taxon>Fungi</taxon>
        <taxon>Dikarya</taxon>
        <taxon>Ascomycota</taxon>
        <taxon>Pezizomycotina</taxon>
        <taxon>Dothideomycetes</taxon>
        <taxon>Pleosporomycetidae</taxon>
        <taxon>Pleosporales</taxon>
        <taxon>Pleosporineae</taxon>
        <taxon>Phaeosphaeriaceae</taxon>
        <taxon>Ophiobolus</taxon>
    </lineage>
</organism>
<evidence type="ECO:0000313" key="15">
    <source>
        <dbReference type="Proteomes" id="UP000799424"/>
    </source>
</evidence>
<dbReference type="Pfam" id="PF00187">
    <property type="entry name" value="Chitin_bind_1"/>
    <property type="match status" value="1"/>
</dbReference>
<keyword evidence="7" id="KW-0119">Carbohydrate metabolism</keyword>
<dbReference type="SUPFAM" id="SSF57016">
    <property type="entry name" value="Plant lectins/antimicrobial peptides"/>
    <property type="match status" value="1"/>
</dbReference>
<dbReference type="SUPFAM" id="SSF54556">
    <property type="entry name" value="Chitinase insertion domain"/>
    <property type="match status" value="1"/>
</dbReference>
<evidence type="ECO:0000256" key="2">
    <source>
        <dbReference type="ARBA" id="ARBA00008682"/>
    </source>
</evidence>
<evidence type="ECO:0000259" key="12">
    <source>
        <dbReference type="PROSITE" id="PS50941"/>
    </source>
</evidence>
<keyword evidence="8 11" id="KW-0326">Glycosidase</keyword>
<dbReference type="PANTHER" id="PTHR11177:SF397">
    <property type="entry name" value="CHITINASE"/>
    <property type="match status" value="1"/>
</dbReference>
<dbReference type="PROSITE" id="PS01095">
    <property type="entry name" value="GH18_1"/>
    <property type="match status" value="1"/>
</dbReference>
<feature type="disulfide bond" evidence="10">
    <location>
        <begin position="37"/>
        <end position="49"/>
    </location>
</feature>
<dbReference type="EC" id="3.2.1.14" evidence="3"/>
<dbReference type="GO" id="GO:0000272">
    <property type="term" value="P:polysaccharide catabolic process"/>
    <property type="evidence" value="ECO:0007669"/>
    <property type="project" value="UniProtKB-KW"/>
</dbReference>
<evidence type="ECO:0000256" key="9">
    <source>
        <dbReference type="ARBA" id="ARBA00023326"/>
    </source>
</evidence>
<reference evidence="14" key="1">
    <citation type="journal article" date="2020" name="Stud. Mycol.">
        <title>101 Dothideomycetes genomes: a test case for predicting lifestyles and emergence of pathogens.</title>
        <authorList>
            <person name="Haridas S."/>
            <person name="Albert R."/>
            <person name="Binder M."/>
            <person name="Bloem J."/>
            <person name="Labutti K."/>
            <person name="Salamov A."/>
            <person name="Andreopoulos B."/>
            <person name="Baker S."/>
            <person name="Barry K."/>
            <person name="Bills G."/>
            <person name="Bluhm B."/>
            <person name="Cannon C."/>
            <person name="Castanera R."/>
            <person name="Culley D."/>
            <person name="Daum C."/>
            <person name="Ezra D."/>
            <person name="Gonzalez J."/>
            <person name="Henrissat B."/>
            <person name="Kuo A."/>
            <person name="Liang C."/>
            <person name="Lipzen A."/>
            <person name="Lutzoni F."/>
            <person name="Magnuson J."/>
            <person name="Mondo S."/>
            <person name="Nolan M."/>
            <person name="Ohm R."/>
            <person name="Pangilinan J."/>
            <person name="Park H.-J."/>
            <person name="Ramirez L."/>
            <person name="Alfaro M."/>
            <person name="Sun H."/>
            <person name="Tritt A."/>
            <person name="Yoshinaga Y."/>
            <person name="Zwiers L.-H."/>
            <person name="Turgeon B."/>
            <person name="Goodwin S."/>
            <person name="Spatafora J."/>
            <person name="Crous P."/>
            <person name="Grigoriev I."/>
        </authorList>
    </citation>
    <scope>NUCLEOTIDE SEQUENCE</scope>
    <source>
        <strain evidence="14">CBS 113818</strain>
    </source>
</reference>
<feature type="domain" description="Chitin-binding type-1" evidence="12">
    <location>
        <begin position="23"/>
        <end position="66"/>
    </location>
</feature>
<keyword evidence="15" id="KW-1185">Reference proteome</keyword>
<dbReference type="Gene3D" id="3.30.60.10">
    <property type="entry name" value="Endochitinase-like"/>
    <property type="match status" value="1"/>
</dbReference>
<evidence type="ECO:0000259" key="13">
    <source>
        <dbReference type="PROSITE" id="PS51910"/>
    </source>
</evidence>
<dbReference type="SUPFAM" id="SSF51445">
    <property type="entry name" value="(Trans)glycosidases"/>
    <property type="match status" value="1"/>
</dbReference>
<dbReference type="InterPro" id="IPR001002">
    <property type="entry name" value="Chitin-bd_1"/>
</dbReference>
<dbReference type="InterPro" id="IPR001223">
    <property type="entry name" value="Glyco_hydro18_cat"/>
</dbReference>
<dbReference type="EMBL" id="MU006230">
    <property type="protein sequence ID" value="KAF2824330.1"/>
    <property type="molecule type" value="Genomic_DNA"/>
</dbReference>
<dbReference type="OrthoDB" id="73875at2759"/>
<dbReference type="PROSITE" id="PS50941">
    <property type="entry name" value="CHIT_BIND_I_2"/>
    <property type="match status" value="1"/>
</dbReference>
<dbReference type="InterPro" id="IPR029070">
    <property type="entry name" value="Chitinase_insertion_sf"/>
</dbReference>
<dbReference type="InterPro" id="IPR011583">
    <property type="entry name" value="Chitinase_II/V-like_cat"/>
</dbReference>
<dbReference type="Gene3D" id="3.20.20.80">
    <property type="entry name" value="Glycosidases"/>
    <property type="match status" value="1"/>
</dbReference>
<comment type="similarity">
    <text evidence="2">Belongs to the glycosyl hydrolase 18 family. Chitinase class V subfamily.</text>
</comment>
<evidence type="ECO:0000256" key="8">
    <source>
        <dbReference type="ARBA" id="ARBA00023295"/>
    </source>
</evidence>
<keyword evidence="9" id="KW-0624">Polysaccharide degradation</keyword>
<dbReference type="AlphaFoldDB" id="A0A6A6ZTD9"/>
<dbReference type="InterPro" id="IPR036861">
    <property type="entry name" value="Endochitinase-like_sf"/>
</dbReference>
<comment type="caution">
    <text evidence="10">Lacks conserved residue(s) required for the propagation of feature annotation.</text>
</comment>
<dbReference type="PROSITE" id="PS51910">
    <property type="entry name" value="GH18_2"/>
    <property type="match status" value="1"/>
</dbReference>
<dbReference type="CDD" id="cd00035">
    <property type="entry name" value="ChtBD1"/>
    <property type="match status" value="1"/>
</dbReference>
<sequence>MISNKPVGPTYCGDGCSSNCDATAPCGKHHKVPGTTCPLNTCCSEWGFCGTSTEFCNSKCQSNCELHPKPMASGGQVLDKVIGYYESWSARLSCHKMAPTDLPLDALTHLNYAFAYIDPKTLALTTMDAQTPESLFKEVADVKKYNSRLEVWISVGGWTFSDNGTVTQPLFGDIARSVGKRREFANNVLKFLNQYGYDGIDLDWEYPGAPDRGGKDDDTKNYVELLKQLRATFNASGRKLGITFTAPSSYWYLRWFDLPGMLKYCDWINVMTYDLHGTWDSNNPIGNIVQGHTNLTEIGTALELFWRVNIPPEKVFMGFGFYGRSFQLQDASCNTPGCRFKGGAAAGPCSDTSGILMYYEIMNLLKQNPSLKPIHDKDASVKYLVYNNDQWLSYDDAQTMKQKREWANKIGLGGSLIWASDADDDKYTAHTGLLGGKTFKHVDVKAMADKQLAKDSLAVTQDLVGQNGQECEALNECRKEDGSEGTCGSRPWSVLVGWEKDKCGKGKQRPICCPAKTAPKENGCRWRGHVSDCNGQCHPGESLVMRSSWGGSPTEARGNTKKCTRGVKAFCCDAGGWKTITDQCYWTNWLALA</sequence>
<keyword evidence="4 10" id="KW-0147">Chitin-binding</keyword>
<evidence type="ECO:0000256" key="11">
    <source>
        <dbReference type="RuleBase" id="RU000489"/>
    </source>
</evidence>
<feature type="disulfide bond" evidence="10">
    <location>
        <begin position="42"/>
        <end position="56"/>
    </location>
</feature>
<evidence type="ECO:0000256" key="5">
    <source>
        <dbReference type="ARBA" id="ARBA00022801"/>
    </source>
</evidence>
<dbReference type="InterPro" id="IPR018371">
    <property type="entry name" value="Chitin-binding_1_CS"/>
</dbReference>
<dbReference type="Gene3D" id="3.10.50.10">
    <property type="match status" value="1"/>
</dbReference>
<dbReference type="PANTHER" id="PTHR11177">
    <property type="entry name" value="CHITINASE"/>
    <property type="match status" value="1"/>
</dbReference>
<evidence type="ECO:0000256" key="4">
    <source>
        <dbReference type="ARBA" id="ARBA00022669"/>
    </source>
</evidence>
<dbReference type="GO" id="GO:0008843">
    <property type="term" value="F:endochitinase activity"/>
    <property type="evidence" value="ECO:0007669"/>
    <property type="project" value="UniProtKB-EC"/>
</dbReference>
<dbReference type="Proteomes" id="UP000799424">
    <property type="component" value="Unassembled WGS sequence"/>
</dbReference>
<proteinExistence type="inferred from homology"/>
<evidence type="ECO:0000313" key="14">
    <source>
        <dbReference type="EMBL" id="KAF2824330.1"/>
    </source>
</evidence>
<dbReference type="GO" id="GO:0006032">
    <property type="term" value="P:chitin catabolic process"/>
    <property type="evidence" value="ECO:0007669"/>
    <property type="project" value="UniProtKB-KW"/>
</dbReference>
<dbReference type="InterPro" id="IPR001579">
    <property type="entry name" value="Glyco_hydro_18_chit_AS"/>
</dbReference>
<feature type="disulfide bond" evidence="10">
    <location>
        <begin position="60"/>
        <end position="64"/>
    </location>
</feature>
<evidence type="ECO:0000256" key="6">
    <source>
        <dbReference type="ARBA" id="ARBA00023024"/>
    </source>
</evidence>
<keyword evidence="10" id="KW-1015">Disulfide bond</keyword>
<protein>
    <recommendedName>
        <fullName evidence="3">chitinase</fullName>
        <ecNumber evidence="3">3.2.1.14</ecNumber>
    </recommendedName>
</protein>
<gene>
    <name evidence="14" type="ORF">CC86DRAFT_420807</name>
</gene>
<evidence type="ECO:0000256" key="10">
    <source>
        <dbReference type="PROSITE-ProRule" id="PRU00261"/>
    </source>
</evidence>
<keyword evidence="5 11" id="KW-0378">Hydrolase</keyword>
<name>A0A6A6ZTD9_9PLEO</name>
<dbReference type="InterPro" id="IPR017853">
    <property type="entry name" value="GH"/>
</dbReference>